<evidence type="ECO:0000259" key="9">
    <source>
        <dbReference type="PROSITE" id="PS51012"/>
    </source>
</evidence>
<dbReference type="Proteomes" id="UP000009011">
    <property type="component" value="Chromosome"/>
</dbReference>
<keyword evidence="5 8" id="KW-0812">Transmembrane</keyword>
<sequence>MFNRIKAIAIKETRQLLRDVRMMGVIFLFPVFLLVVFGYAINFDVKHIQLAALDKDNSSESREFINSLLSTDYFDLVTHLKSDAEIKEYLDRKKAQCIAVIPPDFSKRINRNESAEIQFLIDGVDGNTATIIMNYVNAASAGYSNKLNYEFLSSRGIKLSSPITLEPRFWFNPDLNSTRFLIPGLIGMILIIIAVVTISLSIVREKERGTIEQLNVSSINIPELLTGKAIPYIVIAFINAGVILAAGYLFFGIAVKGSYFWLLISTLFFLSASIGIGILVSVIADSLQVAFQVGTLISLLPSMLLSGFVFPIESMPYVIRVFSNVTPTKFYIVCLRSILLKGAGIEVFWEQLLYMAVFTVIVVIAASKIYYKKQLKELNG</sequence>
<dbReference type="InterPro" id="IPR047817">
    <property type="entry name" value="ABC2_TM_bact-type"/>
</dbReference>
<evidence type="ECO:0000256" key="1">
    <source>
        <dbReference type="ARBA" id="ARBA00004651"/>
    </source>
</evidence>
<evidence type="ECO:0000256" key="6">
    <source>
        <dbReference type="ARBA" id="ARBA00022989"/>
    </source>
</evidence>
<reference evidence="10 11" key="1">
    <citation type="journal article" date="2013" name="PLoS ONE">
        <title>Genomic analysis of Melioribacter roseus, facultatively anaerobic organotrophic bacterium representing a novel deep lineage within Bacteriodetes/Chlorobi group.</title>
        <authorList>
            <person name="Kadnikov V.V."/>
            <person name="Mardanov A.V."/>
            <person name="Podosokorskaya O.A."/>
            <person name="Gavrilov S.N."/>
            <person name="Kublanov I.V."/>
            <person name="Beletsky A.V."/>
            <person name="Bonch-Osmolovskaya E.A."/>
            <person name="Ravin N.V."/>
        </authorList>
    </citation>
    <scope>NUCLEOTIDE SEQUENCE [LARGE SCALE GENOMIC DNA]</scope>
    <source>
        <strain evidence="11">JCM 17771 / P3M-2</strain>
    </source>
</reference>
<dbReference type="InterPro" id="IPR013525">
    <property type="entry name" value="ABC2_TM"/>
</dbReference>
<evidence type="ECO:0000256" key="5">
    <source>
        <dbReference type="ARBA" id="ARBA00022692"/>
    </source>
</evidence>
<dbReference type="HOGENOM" id="CLU_039483_8_3_10"/>
<dbReference type="Gene3D" id="3.40.1710.10">
    <property type="entry name" value="abc type-2 transporter like domain"/>
    <property type="match status" value="1"/>
</dbReference>
<dbReference type="OrthoDB" id="9811522at2"/>
<dbReference type="KEGG" id="mro:MROS_0939"/>
<dbReference type="InterPro" id="IPR000412">
    <property type="entry name" value="ABC_2_transport"/>
</dbReference>
<dbReference type="GO" id="GO:0140359">
    <property type="term" value="F:ABC-type transporter activity"/>
    <property type="evidence" value="ECO:0007669"/>
    <property type="project" value="InterPro"/>
</dbReference>
<accession>I6Z4V2</accession>
<evidence type="ECO:0000256" key="4">
    <source>
        <dbReference type="ARBA" id="ARBA00022475"/>
    </source>
</evidence>
<organism evidence="10 11">
    <name type="scientific">Melioribacter roseus (strain DSM 23840 / JCM 17771 / VKM B-2668 / P3M-2)</name>
    <dbReference type="NCBI Taxonomy" id="1191523"/>
    <lineage>
        <taxon>Bacteria</taxon>
        <taxon>Pseudomonadati</taxon>
        <taxon>Ignavibacteriota</taxon>
        <taxon>Ignavibacteria</taxon>
        <taxon>Ignavibacteriales</taxon>
        <taxon>Melioribacteraceae</taxon>
        <taxon>Melioribacter</taxon>
    </lineage>
</organism>
<dbReference type="PROSITE" id="PS51012">
    <property type="entry name" value="ABC_TM2"/>
    <property type="match status" value="1"/>
</dbReference>
<evidence type="ECO:0000256" key="8">
    <source>
        <dbReference type="RuleBase" id="RU361157"/>
    </source>
</evidence>
<keyword evidence="6 8" id="KW-1133">Transmembrane helix</keyword>
<gene>
    <name evidence="10" type="ordered locus">MROS_0939</name>
</gene>
<protein>
    <recommendedName>
        <fullName evidence="8">Transport permease protein</fullName>
    </recommendedName>
</protein>
<comment type="similarity">
    <text evidence="2 8">Belongs to the ABC-2 integral membrane protein family.</text>
</comment>
<dbReference type="PRINTS" id="PR00164">
    <property type="entry name" value="ABC2TRNSPORT"/>
</dbReference>
<dbReference type="PANTHER" id="PTHR30294:SF29">
    <property type="entry name" value="MULTIDRUG ABC TRANSPORTER PERMEASE YBHS-RELATED"/>
    <property type="match status" value="1"/>
</dbReference>
<feature type="transmembrane region" description="Helical" evidence="8">
    <location>
        <begin position="289"/>
        <end position="312"/>
    </location>
</feature>
<dbReference type="RefSeq" id="WP_014855616.1">
    <property type="nucleotide sequence ID" value="NC_018178.1"/>
</dbReference>
<dbReference type="STRING" id="1191523.MROS_0939"/>
<keyword evidence="3 8" id="KW-0813">Transport</keyword>
<proteinExistence type="inferred from homology"/>
<dbReference type="InterPro" id="IPR051449">
    <property type="entry name" value="ABC-2_transporter_component"/>
</dbReference>
<dbReference type="eggNOG" id="COG1668">
    <property type="taxonomic scope" value="Bacteria"/>
</dbReference>
<comment type="subcellular location">
    <subcellularLocation>
        <location evidence="1 8">Cell membrane</location>
        <topology evidence="1 8">Multi-pass membrane protein</topology>
    </subcellularLocation>
</comment>
<dbReference type="PANTHER" id="PTHR30294">
    <property type="entry name" value="MEMBRANE COMPONENT OF ABC TRANSPORTER YHHJ-RELATED"/>
    <property type="match status" value="1"/>
</dbReference>
<evidence type="ECO:0000313" key="11">
    <source>
        <dbReference type="Proteomes" id="UP000009011"/>
    </source>
</evidence>
<dbReference type="GO" id="GO:0043190">
    <property type="term" value="C:ATP-binding cassette (ABC) transporter complex"/>
    <property type="evidence" value="ECO:0007669"/>
    <property type="project" value="InterPro"/>
</dbReference>
<dbReference type="Pfam" id="PF12698">
    <property type="entry name" value="ABC2_membrane_3"/>
    <property type="match status" value="1"/>
</dbReference>
<evidence type="ECO:0000256" key="7">
    <source>
        <dbReference type="ARBA" id="ARBA00023136"/>
    </source>
</evidence>
<feature type="transmembrane region" description="Helical" evidence="8">
    <location>
        <begin position="20"/>
        <end position="41"/>
    </location>
</feature>
<feature type="transmembrane region" description="Helical" evidence="8">
    <location>
        <begin position="352"/>
        <end position="371"/>
    </location>
</feature>
<feature type="transmembrane region" description="Helical" evidence="8">
    <location>
        <begin position="229"/>
        <end position="253"/>
    </location>
</feature>
<name>I6Z4V2_MELRP</name>
<evidence type="ECO:0000313" key="10">
    <source>
        <dbReference type="EMBL" id="AFN74180.1"/>
    </source>
</evidence>
<feature type="transmembrane region" description="Helical" evidence="8">
    <location>
        <begin position="259"/>
        <end position="282"/>
    </location>
</feature>
<feature type="transmembrane region" description="Helical" evidence="8">
    <location>
        <begin position="180"/>
        <end position="203"/>
    </location>
</feature>
<keyword evidence="7 8" id="KW-0472">Membrane</keyword>
<dbReference type="AlphaFoldDB" id="I6Z4V2"/>
<keyword evidence="4 8" id="KW-1003">Cell membrane</keyword>
<feature type="domain" description="ABC transmembrane type-2" evidence="9">
    <location>
        <begin position="133"/>
        <end position="373"/>
    </location>
</feature>
<dbReference type="EMBL" id="CP003557">
    <property type="protein sequence ID" value="AFN74180.1"/>
    <property type="molecule type" value="Genomic_DNA"/>
</dbReference>
<keyword evidence="11" id="KW-1185">Reference proteome</keyword>
<evidence type="ECO:0000256" key="2">
    <source>
        <dbReference type="ARBA" id="ARBA00007783"/>
    </source>
</evidence>
<evidence type="ECO:0000256" key="3">
    <source>
        <dbReference type="ARBA" id="ARBA00022448"/>
    </source>
</evidence>